<evidence type="ECO:0000259" key="2">
    <source>
        <dbReference type="Pfam" id="PF07589"/>
    </source>
</evidence>
<dbReference type="Proteomes" id="UP001597106">
    <property type="component" value="Unassembled WGS sequence"/>
</dbReference>
<feature type="domain" description="Ice-binding protein C-terminal" evidence="2">
    <location>
        <begin position="436"/>
        <end position="460"/>
    </location>
</feature>
<evidence type="ECO:0000313" key="4">
    <source>
        <dbReference type="Proteomes" id="UP001597106"/>
    </source>
</evidence>
<dbReference type="RefSeq" id="WP_338654764.1">
    <property type="nucleotide sequence ID" value="NZ_JBHTJW010000002.1"/>
</dbReference>
<keyword evidence="4" id="KW-1185">Reference proteome</keyword>
<protein>
    <submittedName>
        <fullName evidence="3">PEP-CTERM sorting domain-containing protein</fullName>
    </submittedName>
</protein>
<dbReference type="InterPro" id="IPR013424">
    <property type="entry name" value="Ice-binding_C"/>
</dbReference>
<name>A0ABW3GJ87_9PROT</name>
<proteinExistence type="predicted"/>
<keyword evidence="1" id="KW-0732">Signal</keyword>
<dbReference type="NCBIfam" id="TIGR02595">
    <property type="entry name" value="PEP_CTERM"/>
    <property type="match status" value="1"/>
</dbReference>
<accession>A0ABW3GJ87</accession>
<dbReference type="Pfam" id="PF07589">
    <property type="entry name" value="PEP-CTERM"/>
    <property type="match status" value="1"/>
</dbReference>
<gene>
    <name evidence="3" type="ORF">ACFQ1T_08025</name>
</gene>
<evidence type="ECO:0000256" key="1">
    <source>
        <dbReference type="SAM" id="SignalP"/>
    </source>
</evidence>
<comment type="caution">
    <text evidence="3">The sequence shown here is derived from an EMBL/GenBank/DDBJ whole genome shotgun (WGS) entry which is preliminary data.</text>
</comment>
<evidence type="ECO:0000313" key="3">
    <source>
        <dbReference type="EMBL" id="MFD0929723.1"/>
    </source>
</evidence>
<organism evidence="3 4">
    <name type="scientific">Methylophilus glucosoxydans</name>
    <dbReference type="NCBI Taxonomy" id="752553"/>
    <lineage>
        <taxon>Bacteria</taxon>
        <taxon>Pseudomonadati</taxon>
        <taxon>Pseudomonadota</taxon>
        <taxon>Betaproteobacteria</taxon>
        <taxon>Nitrosomonadales</taxon>
        <taxon>Methylophilaceae</taxon>
        <taxon>Methylophilus</taxon>
    </lineage>
</organism>
<reference evidence="4" key="1">
    <citation type="journal article" date="2019" name="Int. J. Syst. Evol. Microbiol.">
        <title>The Global Catalogue of Microorganisms (GCM) 10K type strain sequencing project: providing services to taxonomists for standard genome sequencing and annotation.</title>
        <authorList>
            <consortium name="The Broad Institute Genomics Platform"/>
            <consortium name="The Broad Institute Genome Sequencing Center for Infectious Disease"/>
            <person name="Wu L."/>
            <person name="Ma J."/>
        </authorList>
    </citation>
    <scope>NUCLEOTIDE SEQUENCE [LARGE SCALE GENOMIC DNA]</scope>
    <source>
        <strain evidence="4">CCUG 59685</strain>
    </source>
</reference>
<feature type="signal peptide" evidence="1">
    <location>
        <begin position="1"/>
        <end position="25"/>
    </location>
</feature>
<sequence>MKTVNITSLLAAVFGSFLVASEASAAFVDLPTARNTPGCGRANSVLIRCGGVANSTNDPLYIPTGTLKADGTYNFPSSLSLINQVDTNFLSGSGATYYSGKFSDYVFIDSTTNSVVIGSRLFFGTRPDGLRNVAEANDIFRYGYSGFSVQAGWTRLSDSDLRLYSVASSNKGLGQGADVYDPNVVDFRSDINASEGNPLSGLYLIRTNATAFKVINNAIEIRQGGEEGQSVLSVKLSGYAPTKLEAGILSGEKINTYGGTYANDMNISGGLNVSYGNTQFNGAVVANSSAVITTTPQTKVTFNGEFNQRVGAQLGGGGVFEFNGGYSAGNSPGAVTIDGDVVFGTANETLVEIGGLIQGTDYDHLTVNGNLTFGGILKLSFINGYSGNAGDSFDLFDFTSSSGAFAQIVALNPLQNGLSWNYDATSGVLSVISVTPVPEPSELGMLLCGLGLAGLMARRKK</sequence>
<feature type="chain" id="PRO_5045615013" evidence="1">
    <location>
        <begin position="26"/>
        <end position="461"/>
    </location>
</feature>
<dbReference type="EMBL" id="JBHTJW010000002">
    <property type="protein sequence ID" value="MFD0929723.1"/>
    <property type="molecule type" value="Genomic_DNA"/>
</dbReference>